<protein>
    <submittedName>
        <fullName evidence="1">Uncharacterized protein</fullName>
    </submittedName>
</protein>
<dbReference type="RefSeq" id="WP_203728156.1">
    <property type="nucleotide sequence ID" value="NZ_BAAATX010000001.1"/>
</dbReference>
<gene>
    <name evidence="1" type="ORF">Adu01nite_37640</name>
</gene>
<evidence type="ECO:0000313" key="1">
    <source>
        <dbReference type="EMBL" id="GIE02414.1"/>
    </source>
</evidence>
<keyword evidence="2" id="KW-1185">Reference proteome</keyword>
<comment type="caution">
    <text evidence="1">The sequence shown here is derived from an EMBL/GenBank/DDBJ whole genome shotgun (WGS) entry which is preliminary data.</text>
</comment>
<proteinExistence type="predicted"/>
<reference evidence="1 2" key="1">
    <citation type="submission" date="2021-01" db="EMBL/GenBank/DDBJ databases">
        <title>Whole genome shotgun sequence of Actinoplanes durhamensis NBRC 14914.</title>
        <authorList>
            <person name="Komaki H."/>
            <person name="Tamura T."/>
        </authorList>
    </citation>
    <scope>NUCLEOTIDE SEQUENCE [LARGE SCALE GENOMIC DNA]</scope>
    <source>
        <strain evidence="1 2">NBRC 14914</strain>
    </source>
</reference>
<sequence length="81" mass="9321">MRHRPAGRLETNRTYELQTPHSRVYRTNHGTGLIDYYATIDRSNGVPLREAMYRVKRATLESAWIASAPTPSMPRMLLTFA</sequence>
<evidence type="ECO:0000313" key="2">
    <source>
        <dbReference type="Proteomes" id="UP000637628"/>
    </source>
</evidence>
<dbReference type="Proteomes" id="UP000637628">
    <property type="component" value="Unassembled WGS sequence"/>
</dbReference>
<organism evidence="1 2">
    <name type="scientific">Paractinoplanes durhamensis</name>
    <dbReference type="NCBI Taxonomy" id="113563"/>
    <lineage>
        <taxon>Bacteria</taxon>
        <taxon>Bacillati</taxon>
        <taxon>Actinomycetota</taxon>
        <taxon>Actinomycetes</taxon>
        <taxon>Micromonosporales</taxon>
        <taxon>Micromonosporaceae</taxon>
        <taxon>Paractinoplanes</taxon>
    </lineage>
</organism>
<accession>A0ABQ3YYN8</accession>
<dbReference type="EMBL" id="BOML01000031">
    <property type="protein sequence ID" value="GIE02414.1"/>
    <property type="molecule type" value="Genomic_DNA"/>
</dbReference>
<name>A0ABQ3YYN8_9ACTN</name>